<accession>A0A1G8AHY0</accession>
<organism evidence="2 3">
    <name type="scientific">Prevotella communis</name>
    <dbReference type="NCBI Taxonomy" id="2913614"/>
    <lineage>
        <taxon>Bacteria</taxon>
        <taxon>Pseudomonadati</taxon>
        <taxon>Bacteroidota</taxon>
        <taxon>Bacteroidia</taxon>
        <taxon>Bacteroidales</taxon>
        <taxon>Prevotellaceae</taxon>
        <taxon>Prevotella</taxon>
    </lineage>
</organism>
<dbReference type="STRING" id="645274.SAMN04487901_11967"/>
<dbReference type="Proteomes" id="UP000198779">
    <property type="component" value="Unassembled WGS sequence"/>
</dbReference>
<reference evidence="3" key="1">
    <citation type="submission" date="2016-10" db="EMBL/GenBank/DDBJ databases">
        <authorList>
            <person name="Varghese N."/>
            <person name="Submissions S."/>
        </authorList>
    </citation>
    <scope>NUCLEOTIDE SEQUENCE [LARGE SCALE GENOMIC DNA]</scope>
    <source>
        <strain evidence="3">BP1-148</strain>
    </source>
</reference>
<evidence type="ECO:0000313" key="2">
    <source>
        <dbReference type="EMBL" id="SDH20521.1"/>
    </source>
</evidence>
<dbReference type="Pfam" id="PF15616">
    <property type="entry name" value="TerY_C"/>
    <property type="match status" value="1"/>
</dbReference>
<evidence type="ECO:0000259" key="1">
    <source>
        <dbReference type="Pfam" id="PF15616"/>
    </source>
</evidence>
<proteinExistence type="predicted"/>
<keyword evidence="3" id="KW-1185">Reference proteome</keyword>
<protein>
    <submittedName>
        <fullName evidence="2">TerY-C metal binding domain-containing protein</fullName>
    </submittedName>
</protein>
<gene>
    <name evidence="2" type="ORF">SAMN04487901_11967</name>
</gene>
<feature type="domain" description="TerY-C metal binding" evidence="1">
    <location>
        <begin position="15"/>
        <end position="111"/>
    </location>
</feature>
<dbReference type="AlphaFoldDB" id="A0A1G8AHY0"/>
<dbReference type="EMBL" id="FNCQ01000019">
    <property type="protein sequence ID" value="SDH20521.1"/>
    <property type="molecule type" value="Genomic_DNA"/>
</dbReference>
<sequence>MTILSNEAFAVMATCERTKQIFGITVDKICSGQYKFVWAFKIDREKAQREGYDQTNVKGNVTLDAEYPGCPYCGEKRFIICSSCNKFFCYHGQEYVTCPNCGAKGNVVSVEQVDLKGGGY</sequence>
<dbReference type="InterPro" id="IPR028274">
    <property type="entry name" value="TerY-C"/>
</dbReference>
<dbReference type="RefSeq" id="WP_091818977.1">
    <property type="nucleotide sequence ID" value="NZ_FNCQ01000019.1"/>
</dbReference>
<name>A0A1G8AHY0_9BACT</name>
<evidence type="ECO:0000313" key="3">
    <source>
        <dbReference type="Proteomes" id="UP000198779"/>
    </source>
</evidence>